<keyword evidence="1" id="KW-0812">Transmembrane</keyword>
<gene>
    <name evidence="3" type="ORF">Ari01nite_91210</name>
</gene>
<proteinExistence type="predicted"/>
<evidence type="ECO:0000313" key="3">
    <source>
        <dbReference type="EMBL" id="GIF01657.1"/>
    </source>
</evidence>
<evidence type="ECO:0000313" key="4">
    <source>
        <dbReference type="Proteomes" id="UP000636960"/>
    </source>
</evidence>
<accession>A0A919K662</accession>
<dbReference type="RefSeq" id="WP_203790494.1">
    <property type="nucleotide sequence ID" value="NZ_BOMV01000109.1"/>
</dbReference>
<name>A0A919K662_9ACTN</name>
<keyword evidence="1" id="KW-1133">Transmembrane helix</keyword>
<dbReference type="AlphaFoldDB" id="A0A919K662"/>
<evidence type="ECO:0008006" key="5">
    <source>
        <dbReference type="Google" id="ProtNLM"/>
    </source>
</evidence>
<keyword evidence="1" id="KW-0472">Membrane</keyword>
<feature type="signal peptide" evidence="2">
    <location>
        <begin position="1"/>
        <end position="26"/>
    </location>
</feature>
<evidence type="ECO:0000256" key="1">
    <source>
        <dbReference type="SAM" id="Phobius"/>
    </source>
</evidence>
<keyword evidence="4" id="KW-1185">Reference proteome</keyword>
<evidence type="ECO:0000256" key="2">
    <source>
        <dbReference type="SAM" id="SignalP"/>
    </source>
</evidence>
<sequence length="206" mass="21490">MRLLRIIAAALLVVVAALAGPAPARAGGWATTLLDPLPAKIAPGVAYTIGFWVLQHGSHPFWGENLGEVALLVTDDTGRTVTYQGSRLPEPGHFAAAVVFERAGTWEITSSQGVFGDYPLGKATVPGGFRALPVPPEYADIKIDYTHWKTIRPPGPAPLPKAVPVAAAETTPAPRGGSWGAALIGGAVLVAAAGALILTRRRPRRT</sequence>
<feature type="transmembrane region" description="Helical" evidence="1">
    <location>
        <begin position="179"/>
        <end position="198"/>
    </location>
</feature>
<dbReference type="Proteomes" id="UP000636960">
    <property type="component" value="Unassembled WGS sequence"/>
</dbReference>
<organism evidence="3 4">
    <name type="scientific">Paractinoplanes rishiriensis</name>
    <dbReference type="NCBI Taxonomy" id="1050105"/>
    <lineage>
        <taxon>Bacteria</taxon>
        <taxon>Bacillati</taxon>
        <taxon>Actinomycetota</taxon>
        <taxon>Actinomycetes</taxon>
        <taxon>Micromonosporales</taxon>
        <taxon>Micromonosporaceae</taxon>
        <taxon>Paractinoplanes</taxon>
    </lineage>
</organism>
<protein>
    <recommendedName>
        <fullName evidence="5">Gram-positive cocci surface proteins LPxTG domain-containing protein</fullName>
    </recommendedName>
</protein>
<reference evidence="3" key="1">
    <citation type="submission" date="2021-01" db="EMBL/GenBank/DDBJ databases">
        <title>Whole genome shotgun sequence of Actinoplanes rishiriensis NBRC 108556.</title>
        <authorList>
            <person name="Komaki H."/>
            <person name="Tamura T."/>
        </authorList>
    </citation>
    <scope>NUCLEOTIDE SEQUENCE</scope>
    <source>
        <strain evidence="3">NBRC 108556</strain>
    </source>
</reference>
<dbReference type="EMBL" id="BOMV01000109">
    <property type="protein sequence ID" value="GIF01657.1"/>
    <property type="molecule type" value="Genomic_DNA"/>
</dbReference>
<feature type="chain" id="PRO_5036719589" description="Gram-positive cocci surface proteins LPxTG domain-containing protein" evidence="2">
    <location>
        <begin position="27"/>
        <end position="206"/>
    </location>
</feature>
<keyword evidence="2" id="KW-0732">Signal</keyword>
<comment type="caution">
    <text evidence="3">The sequence shown here is derived from an EMBL/GenBank/DDBJ whole genome shotgun (WGS) entry which is preliminary data.</text>
</comment>